<sequence length="389" mass="45792">MNPIHKLSEKDFKDIFSLSQFAFQYRLSDEEIKKKTEETKRHVIWGIKEGDELAAKLHLIPLSCYINGKSFPMGGISNVATWPEFRRQGMVKQLLAHALQYMKANGQTLSFLHPFSFPFYRRYGWEYTFNEKEYTIPIEKFKKKWETKGYMRRIKHDYTLLDQVYNEYAKNYNGMLNRDEKWWKQRVLKEEYQVAVSYDEHEAAAGYVIYQVKKDIMNIMELVYTNLASLKQLLEFIGNHDSMVKKVEMVVPENDTLPLLIDEPRFEQKINPYFMARIVDVQKFLKDFSYEQPSDESATSIAITVEDDFFPENSGTYFIQPSSNNVSYSRSVVKSESIQCSIQILTGMFLGFKRPMEYYDTGLLSGDVSSIQHLEKLIPHRQTFLADFF</sequence>
<dbReference type="InterPro" id="IPR000182">
    <property type="entry name" value="GNAT_dom"/>
</dbReference>
<protein>
    <submittedName>
        <fullName evidence="2">GNAT family N-acetyltransferase</fullName>
    </submittedName>
</protein>
<dbReference type="SUPFAM" id="SSF55729">
    <property type="entry name" value="Acyl-CoA N-acyltransferases (Nat)"/>
    <property type="match status" value="1"/>
</dbReference>
<dbReference type="InterPro" id="IPR036527">
    <property type="entry name" value="SCP2_sterol-bd_dom_sf"/>
</dbReference>
<evidence type="ECO:0000313" key="3">
    <source>
        <dbReference type="Proteomes" id="UP000480185"/>
    </source>
</evidence>
<dbReference type="OrthoDB" id="9768284at2"/>
<dbReference type="Pfam" id="PF17668">
    <property type="entry name" value="Acetyltransf_17"/>
    <property type="match status" value="1"/>
</dbReference>
<gene>
    <name evidence="2" type="ORF">GH754_14820</name>
</gene>
<keyword evidence="2" id="KW-0808">Transferase</keyword>
<dbReference type="EMBL" id="WJNH01000010">
    <property type="protein sequence ID" value="MRG87559.1"/>
    <property type="molecule type" value="Genomic_DNA"/>
</dbReference>
<name>A0A6G1X9F5_9BACI</name>
<comment type="caution">
    <text evidence="2">The sequence shown here is derived from an EMBL/GenBank/DDBJ whole genome shotgun (WGS) entry which is preliminary data.</text>
</comment>
<evidence type="ECO:0000259" key="1">
    <source>
        <dbReference type="PROSITE" id="PS51186"/>
    </source>
</evidence>
<dbReference type="PROSITE" id="PS51186">
    <property type="entry name" value="GNAT"/>
    <property type="match status" value="1"/>
</dbReference>
<evidence type="ECO:0000313" key="2">
    <source>
        <dbReference type="EMBL" id="MRG87559.1"/>
    </source>
</evidence>
<dbReference type="InterPro" id="IPR025559">
    <property type="entry name" value="Eis_dom"/>
</dbReference>
<dbReference type="Gene3D" id="3.30.1050.10">
    <property type="entry name" value="SCP2 sterol-binding domain"/>
    <property type="match status" value="1"/>
</dbReference>
<dbReference type="SUPFAM" id="SSF55718">
    <property type="entry name" value="SCP-like"/>
    <property type="match status" value="1"/>
</dbReference>
<dbReference type="PANTHER" id="PTHR37817:SF1">
    <property type="entry name" value="N-ACETYLTRANSFERASE EIS"/>
    <property type="match status" value="1"/>
</dbReference>
<dbReference type="CDD" id="cd04301">
    <property type="entry name" value="NAT_SF"/>
    <property type="match status" value="1"/>
</dbReference>
<dbReference type="InterPro" id="IPR051554">
    <property type="entry name" value="Acetyltransferase_Eis"/>
</dbReference>
<dbReference type="Proteomes" id="UP000480185">
    <property type="component" value="Unassembled WGS sequence"/>
</dbReference>
<reference evidence="2 3" key="1">
    <citation type="submission" date="2019-11" db="EMBL/GenBank/DDBJ databases">
        <authorList>
            <person name="Li J."/>
        </authorList>
    </citation>
    <scope>NUCLEOTIDE SEQUENCE [LARGE SCALE GENOMIC DNA]</scope>
    <source>
        <strain evidence="2 3">J4</strain>
    </source>
</reference>
<keyword evidence="3" id="KW-1185">Reference proteome</keyword>
<dbReference type="Pfam" id="PF13527">
    <property type="entry name" value="Acetyltransf_9"/>
    <property type="match status" value="1"/>
</dbReference>
<feature type="domain" description="N-acetyltransferase" evidence="1">
    <location>
        <begin position="2"/>
        <end position="143"/>
    </location>
</feature>
<dbReference type="PANTHER" id="PTHR37817">
    <property type="entry name" value="N-ACETYLTRANSFERASE EIS"/>
    <property type="match status" value="1"/>
</dbReference>
<dbReference type="GO" id="GO:0034069">
    <property type="term" value="F:aminoglycoside N-acetyltransferase activity"/>
    <property type="evidence" value="ECO:0007669"/>
    <property type="project" value="TreeGrafter"/>
</dbReference>
<dbReference type="Pfam" id="PF13530">
    <property type="entry name" value="SCP2_2"/>
    <property type="match status" value="1"/>
</dbReference>
<accession>A0A6G1X9F5</accession>
<dbReference type="InterPro" id="IPR016181">
    <property type="entry name" value="Acyl_CoA_acyltransferase"/>
</dbReference>
<proteinExistence type="predicted"/>
<dbReference type="GO" id="GO:0030649">
    <property type="term" value="P:aminoglycoside antibiotic catabolic process"/>
    <property type="evidence" value="ECO:0007669"/>
    <property type="project" value="TreeGrafter"/>
</dbReference>
<dbReference type="InterPro" id="IPR041380">
    <property type="entry name" value="Acetyltransf_17"/>
</dbReference>
<dbReference type="AlphaFoldDB" id="A0A6G1X9F5"/>
<organism evidence="2 3">
    <name type="scientific">Salinibacillus xinjiangensis</name>
    <dbReference type="NCBI Taxonomy" id="1229268"/>
    <lineage>
        <taxon>Bacteria</taxon>
        <taxon>Bacillati</taxon>
        <taxon>Bacillota</taxon>
        <taxon>Bacilli</taxon>
        <taxon>Bacillales</taxon>
        <taxon>Bacillaceae</taxon>
        <taxon>Salinibacillus</taxon>
    </lineage>
</organism>
<dbReference type="RefSeq" id="WP_153729452.1">
    <property type="nucleotide sequence ID" value="NZ_WJNH01000010.1"/>
</dbReference>
<dbReference type="Gene3D" id="3.40.630.30">
    <property type="match status" value="2"/>
</dbReference>